<name>A0ABZ1IFA2_9PSEU</name>
<evidence type="ECO:0000313" key="3">
    <source>
        <dbReference type="EMBL" id="WSE32140.1"/>
    </source>
</evidence>
<protein>
    <submittedName>
        <fullName evidence="3">Zf-HC2 domain-containing protein</fullName>
    </submittedName>
</protein>
<sequence>MDCSDLREALSARIDGEDPGLPDDVLDRHVAGCPACRAWVERASALRRVTLIREAPRVPDLTERILTEVPAPDPARWGLRLALAVVALVQSGLGLAELMGADVGHAEHGGLVAAVHLGNESGAWNVAVGIGLLWAALRPSAASGLLPTLSGFVVLLGIMSGLDLASGQVSAGRVVSHGLIVIGVGLLYAVHRAEKSRAPAPPSADGLPEPGDTRTSSGPVEGPASTRPRRRSFPHRPTGHRAA</sequence>
<feature type="domain" description="Putative zinc-finger" evidence="2">
    <location>
        <begin position="3"/>
        <end position="37"/>
    </location>
</feature>
<feature type="region of interest" description="Disordered" evidence="1">
    <location>
        <begin position="197"/>
        <end position="243"/>
    </location>
</feature>
<dbReference type="Proteomes" id="UP001330812">
    <property type="component" value="Chromosome"/>
</dbReference>
<evidence type="ECO:0000259" key="2">
    <source>
        <dbReference type="Pfam" id="PF13490"/>
    </source>
</evidence>
<reference evidence="3 4" key="1">
    <citation type="journal article" date="2015" name="Int. J. Syst. Evol. Microbiol.">
        <title>Amycolatopsis rhabdoformis sp. nov., an actinomycete isolated from a tropical forest soil.</title>
        <authorList>
            <person name="Souza W.R."/>
            <person name="Silva R.E."/>
            <person name="Goodfellow M."/>
            <person name="Busarakam K."/>
            <person name="Figueiro F.S."/>
            <person name="Ferreira D."/>
            <person name="Rodrigues-Filho E."/>
            <person name="Moraes L.A.B."/>
            <person name="Zucchi T.D."/>
        </authorList>
    </citation>
    <scope>NUCLEOTIDE SEQUENCE [LARGE SCALE GENOMIC DNA]</scope>
    <source>
        <strain evidence="3 4">NCIMB 14900</strain>
    </source>
</reference>
<dbReference type="InterPro" id="IPR027383">
    <property type="entry name" value="Znf_put"/>
</dbReference>
<dbReference type="Pfam" id="PF13490">
    <property type="entry name" value="zf-HC2"/>
    <property type="match status" value="1"/>
</dbReference>
<evidence type="ECO:0000313" key="4">
    <source>
        <dbReference type="Proteomes" id="UP001330812"/>
    </source>
</evidence>
<evidence type="ECO:0000256" key="1">
    <source>
        <dbReference type="SAM" id="MobiDB-lite"/>
    </source>
</evidence>
<accession>A0ABZ1IFA2</accession>
<dbReference type="EMBL" id="CP142149">
    <property type="protein sequence ID" value="WSE32140.1"/>
    <property type="molecule type" value="Genomic_DNA"/>
</dbReference>
<keyword evidence="4" id="KW-1185">Reference proteome</keyword>
<gene>
    <name evidence="3" type="ORF">VSH64_08465</name>
</gene>
<dbReference type="RefSeq" id="WP_326834948.1">
    <property type="nucleotide sequence ID" value="NZ_CP142149.1"/>
</dbReference>
<proteinExistence type="predicted"/>
<feature type="compositionally biased region" description="Basic residues" evidence="1">
    <location>
        <begin position="227"/>
        <end position="243"/>
    </location>
</feature>
<organism evidence="3 4">
    <name type="scientific">Amycolatopsis rhabdoformis</name>
    <dbReference type="NCBI Taxonomy" id="1448059"/>
    <lineage>
        <taxon>Bacteria</taxon>
        <taxon>Bacillati</taxon>
        <taxon>Actinomycetota</taxon>
        <taxon>Actinomycetes</taxon>
        <taxon>Pseudonocardiales</taxon>
        <taxon>Pseudonocardiaceae</taxon>
        <taxon>Amycolatopsis</taxon>
    </lineage>
</organism>